<dbReference type="AlphaFoldDB" id="A0AAQ3KVI3"/>
<feature type="compositionally biased region" description="Basic and acidic residues" evidence="1">
    <location>
        <begin position="225"/>
        <end position="234"/>
    </location>
</feature>
<name>A0AAQ3KVI3_9LILI</name>
<proteinExistence type="predicted"/>
<feature type="region of interest" description="Disordered" evidence="1">
    <location>
        <begin position="218"/>
        <end position="275"/>
    </location>
</feature>
<dbReference type="Proteomes" id="UP001327560">
    <property type="component" value="Chromosome 7"/>
</dbReference>
<accession>A0AAQ3KVI3</accession>
<sequence length="275" mass="31584">MYMASYRYLLLRVATRYCSGGDDRKKKKDKNYEICDDDDQVTSVDLLSVSAVHQHHKNSVVRIVLAGGMVELYAGAVSARLVMQRYPGLCLARPDVFKRPRESLVRSRERLLPGHKFYLVPWSTMTKLIRHNHINNNLDDQAASAGFHIADHRRLRSQLDEGKDQADHLLIEDHEDQYNYGDGFDGLSICSAKDFYVSKEKWGECFLKRLEMTCTDDAGPRRHHQQQEQHELKQKQKQKKPFVFNPPIKSSPVRSRAGVLAGWKPPLSPVKELSP</sequence>
<dbReference type="PANTHER" id="PTHR33052">
    <property type="entry name" value="DUF4228 DOMAIN PROTEIN-RELATED"/>
    <property type="match status" value="1"/>
</dbReference>
<dbReference type="Pfam" id="PF14009">
    <property type="entry name" value="PADRE"/>
    <property type="match status" value="1"/>
</dbReference>
<evidence type="ECO:0000313" key="3">
    <source>
        <dbReference type="Proteomes" id="UP001327560"/>
    </source>
</evidence>
<evidence type="ECO:0000256" key="1">
    <source>
        <dbReference type="SAM" id="MobiDB-lite"/>
    </source>
</evidence>
<protein>
    <submittedName>
        <fullName evidence="2">Uncharacterized protein</fullName>
    </submittedName>
</protein>
<gene>
    <name evidence="2" type="ORF">Cni_G24330</name>
</gene>
<reference evidence="2 3" key="1">
    <citation type="submission" date="2023-10" db="EMBL/GenBank/DDBJ databases">
        <title>Chromosome-scale genome assembly provides insights into flower coloration mechanisms of Canna indica.</title>
        <authorList>
            <person name="Li C."/>
        </authorList>
    </citation>
    <scope>NUCLEOTIDE SEQUENCE [LARGE SCALE GENOMIC DNA]</scope>
    <source>
        <tissue evidence="2">Flower</tissue>
    </source>
</reference>
<organism evidence="2 3">
    <name type="scientific">Canna indica</name>
    <name type="common">Indian-shot</name>
    <dbReference type="NCBI Taxonomy" id="4628"/>
    <lineage>
        <taxon>Eukaryota</taxon>
        <taxon>Viridiplantae</taxon>
        <taxon>Streptophyta</taxon>
        <taxon>Embryophyta</taxon>
        <taxon>Tracheophyta</taxon>
        <taxon>Spermatophyta</taxon>
        <taxon>Magnoliopsida</taxon>
        <taxon>Liliopsida</taxon>
        <taxon>Zingiberales</taxon>
        <taxon>Cannaceae</taxon>
        <taxon>Canna</taxon>
    </lineage>
</organism>
<dbReference type="EMBL" id="CP136896">
    <property type="protein sequence ID" value="WOL15549.1"/>
    <property type="molecule type" value="Genomic_DNA"/>
</dbReference>
<evidence type="ECO:0000313" key="2">
    <source>
        <dbReference type="EMBL" id="WOL15549.1"/>
    </source>
</evidence>
<keyword evidence="3" id="KW-1185">Reference proteome</keyword>
<dbReference type="InterPro" id="IPR025322">
    <property type="entry name" value="PADRE_dom"/>
</dbReference>